<evidence type="ECO:0000256" key="4">
    <source>
        <dbReference type="ARBA" id="ARBA00023125"/>
    </source>
</evidence>
<dbReference type="InterPro" id="IPR014284">
    <property type="entry name" value="RNA_pol_sigma-70_dom"/>
</dbReference>
<evidence type="ECO:0000256" key="1">
    <source>
        <dbReference type="ARBA" id="ARBA00010641"/>
    </source>
</evidence>
<gene>
    <name evidence="9" type="ORF">SAMN04489732_104240</name>
</gene>
<dbReference type="GO" id="GO:0006352">
    <property type="term" value="P:DNA-templated transcription initiation"/>
    <property type="evidence" value="ECO:0007669"/>
    <property type="project" value="InterPro"/>
</dbReference>
<dbReference type="GO" id="GO:0016987">
    <property type="term" value="F:sigma factor activity"/>
    <property type="evidence" value="ECO:0007669"/>
    <property type="project" value="UniProtKB-KW"/>
</dbReference>
<reference evidence="9 10" key="1">
    <citation type="submission" date="2016-10" db="EMBL/GenBank/DDBJ databases">
        <authorList>
            <person name="de Groot N.N."/>
        </authorList>
    </citation>
    <scope>NUCLEOTIDE SEQUENCE [LARGE SCALE GENOMIC DNA]</scope>
    <source>
        <strain evidence="9 10">DSM 44993</strain>
    </source>
</reference>
<keyword evidence="5" id="KW-0804">Transcription</keyword>
<dbReference type="InterPro" id="IPR007627">
    <property type="entry name" value="RNA_pol_sigma70_r2"/>
</dbReference>
<proteinExistence type="inferred from homology"/>
<dbReference type="Pfam" id="PF04545">
    <property type="entry name" value="Sigma70_r4"/>
    <property type="match status" value="1"/>
</dbReference>
<dbReference type="PANTHER" id="PTHR43133">
    <property type="entry name" value="RNA POLYMERASE ECF-TYPE SIGMA FACTO"/>
    <property type="match status" value="1"/>
</dbReference>
<dbReference type="Proteomes" id="UP000198582">
    <property type="component" value="Unassembled WGS sequence"/>
</dbReference>
<evidence type="ECO:0000259" key="7">
    <source>
        <dbReference type="Pfam" id="PF04542"/>
    </source>
</evidence>
<evidence type="ECO:0000259" key="8">
    <source>
        <dbReference type="Pfam" id="PF04545"/>
    </source>
</evidence>
<dbReference type="Gene3D" id="1.10.10.10">
    <property type="entry name" value="Winged helix-like DNA-binding domain superfamily/Winged helix DNA-binding domain"/>
    <property type="match status" value="1"/>
</dbReference>
<name>A0A1H8VRK0_9PSEU</name>
<dbReference type="InterPro" id="IPR013324">
    <property type="entry name" value="RNA_pol_sigma_r3/r4-like"/>
</dbReference>
<dbReference type="PANTHER" id="PTHR43133:SF66">
    <property type="entry name" value="ECF RNA POLYMERASE SIGMA FACTOR SIGK"/>
    <property type="match status" value="1"/>
</dbReference>
<evidence type="ECO:0000256" key="2">
    <source>
        <dbReference type="ARBA" id="ARBA00023015"/>
    </source>
</evidence>
<keyword evidence="2" id="KW-0805">Transcription regulation</keyword>
<dbReference type="AlphaFoldDB" id="A0A1H8VRK0"/>
<dbReference type="InterPro" id="IPR013325">
    <property type="entry name" value="RNA_pol_sigma_r2"/>
</dbReference>
<dbReference type="CDD" id="cd06171">
    <property type="entry name" value="Sigma70_r4"/>
    <property type="match status" value="1"/>
</dbReference>
<dbReference type="GO" id="GO:0003677">
    <property type="term" value="F:DNA binding"/>
    <property type="evidence" value="ECO:0007669"/>
    <property type="project" value="UniProtKB-KW"/>
</dbReference>
<evidence type="ECO:0000313" key="10">
    <source>
        <dbReference type="Proteomes" id="UP000198582"/>
    </source>
</evidence>
<evidence type="ECO:0000256" key="5">
    <source>
        <dbReference type="ARBA" id="ARBA00023163"/>
    </source>
</evidence>
<accession>A0A1H8VRK0</accession>
<keyword evidence="10" id="KW-1185">Reference proteome</keyword>
<comment type="similarity">
    <text evidence="1">Belongs to the sigma-70 factor family. ECF subfamily.</text>
</comment>
<dbReference type="Gene3D" id="1.10.1740.10">
    <property type="match status" value="1"/>
</dbReference>
<dbReference type="EMBL" id="FOEF01000004">
    <property type="protein sequence ID" value="SEP17954.1"/>
    <property type="molecule type" value="Genomic_DNA"/>
</dbReference>
<dbReference type="STRING" id="394193.SAMN04489732_104240"/>
<feature type="region of interest" description="Disordered" evidence="6">
    <location>
        <begin position="1"/>
        <end position="29"/>
    </location>
</feature>
<dbReference type="SUPFAM" id="SSF88659">
    <property type="entry name" value="Sigma3 and sigma4 domains of RNA polymerase sigma factors"/>
    <property type="match status" value="1"/>
</dbReference>
<dbReference type="InterPro" id="IPR036388">
    <property type="entry name" value="WH-like_DNA-bd_sf"/>
</dbReference>
<feature type="domain" description="RNA polymerase sigma-70 region 2" evidence="7">
    <location>
        <begin position="46"/>
        <end position="113"/>
    </location>
</feature>
<keyword evidence="4" id="KW-0238">DNA-binding</keyword>
<dbReference type="NCBIfam" id="NF007228">
    <property type="entry name" value="PRK09646.1"/>
    <property type="match status" value="1"/>
</dbReference>
<feature type="domain" description="RNA polymerase sigma-70 region 4" evidence="8">
    <location>
        <begin position="152"/>
        <end position="199"/>
    </location>
</feature>
<dbReference type="NCBIfam" id="TIGR02937">
    <property type="entry name" value="sigma70-ECF"/>
    <property type="match status" value="1"/>
</dbReference>
<keyword evidence="3" id="KW-0731">Sigma factor</keyword>
<organism evidence="9 10">
    <name type="scientific">Amycolatopsis saalfeldensis</name>
    <dbReference type="NCBI Taxonomy" id="394193"/>
    <lineage>
        <taxon>Bacteria</taxon>
        <taxon>Bacillati</taxon>
        <taxon>Actinomycetota</taxon>
        <taxon>Actinomycetes</taxon>
        <taxon>Pseudonocardiales</taxon>
        <taxon>Pseudonocardiaceae</taxon>
        <taxon>Amycolatopsis</taxon>
    </lineage>
</organism>
<dbReference type="RefSeq" id="WP_091616802.1">
    <property type="nucleotide sequence ID" value="NZ_FOEF01000004.1"/>
</dbReference>
<dbReference type="OrthoDB" id="9784272at2"/>
<dbReference type="Pfam" id="PF04542">
    <property type="entry name" value="Sigma70_r2"/>
    <property type="match status" value="1"/>
</dbReference>
<dbReference type="InterPro" id="IPR007630">
    <property type="entry name" value="RNA_pol_sigma70_r4"/>
</dbReference>
<evidence type="ECO:0000313" key="9">
    <source>
        <dbReference type="EMBL" id="SEP17954.1"/>
    </source>
</evidence>
<evidence type="ECO:0000256" key="6">
    <source>
        <dbReference type="SAM" id="MobiDB-lite"/>
    </source>
</evidence>
<dbReference type="InterPro" id="IPR039425">
    <property type="entry name" value="RNA_pol_sigma-70-like"/>
</dbReference>
<dbReference type="SUPFAM" id="SSF88946">
    <property type="entry name" value="Sigma2 domain of RNA polymerase sigma factors"/>
    <property type="match status" value="1"/>
</dbReference>
<sequence length="206" mass="23071">MDETARPRRVAAVPPVPGESGAPAAPTPEELMGRVAKGDERAFELLYDQLSGPVYGLVRRIVRDTAQSEEVAQEVLIELWKTATRYSADKGSALNWAMTLAHRRAVDRVRSARASTEREQKATFEAARERPFDEVAESVTASLERSQVRRCLKFLTELQRESVLLAYYQGYTYREVADVLATPQGTIKTRMRDGLIRLRDCLGVTA</sequence>
<protein>
    <submittedName>
        <fullName evidence="9">RNA polymerase sigma-70 factor, ECF subfamily</fullName>
    </submittedName>
</protein>
<evidence type="ECO:0000256" key="3">
    <source>
        <dbReference type="ARBA" id="ARBA00023082"/>
    </source>
</evidence>